<organism evidence="2 3">
    <name type="scientific">Candidatus Ryanbacteria bacterium RIFCSPLOWO2_02_FULL_47_14</name>
    <dbReference type="NCBI Taxonomy" id="1802129"/>
    <lineage>
        <taxon>Bacteria</taxon>
        <taxon>Candidatus Ryaniibacteriota</taxon>
    </lineage>
</organism>
<dbReference type="EMBL" id="MHNZ01000022">
    <property type="protein sequence ID" value="OGZ56219.1"/>
    <property type="molecule type" value="Genomic_DNA"/>
</dbReference>
<keyword evidence="1" id="KW-1133">Transmembrane helix</keyword>
<feature type="transmembrane region" description="Helical" evidence="1">
    <location>
        <begin position="23"/>
        <end position="44"/>
    </location>
</feature>
<evidence type="ECO:0000256" key="1">
    <source>
        <dbReference type="SAM" id="Phobius"/>
    </source>
</evidence>
<keyword evidence="1" id="KW-0472">Membrane</keyword>
<dbReference type="AlphaFoldDB" id="A0A1G2H1H5"/>
<keyword evidence="1" id="KW-0812">Transmembrane</keyword>
<protein>
    <submittedName>
        <fullName evidence="2">Uncharacterized protein</fullName>
    </submittedName>
</protein>
<accession>A0A1G2H1H5</accession>
<evidence type="ECO:0000313" key="3">
    <source>
        <dbReference type="Proteomes" id="UP000177954"/>
    </source>
</evidence>
<gene>
    <name evidence="2" type="ORF">A3J04_01865</name>
</gene>
<name>A0A1G2H1H5_9BACT</name>
<sequence length="72" mass="8529">MFFLFFLLVPIYANAYLDLGSGSYFLQMFLALLFTVLVSIRAFWYKIVSLFRKIRKKDGKKKDGEEKPHEDN</sequence>
<proteinExistence type="predicted"/>
<dbReference type="STRING" id="1802129.A3J04_01865"/>
<comment type="caution">
    <text evidence="2">The sequence shown here is derived from an EMBL/GenBank/DDBJ whole genome shotgun (WGS) entry which is preliminary data.</text>
</comment>
<dbReference type="Proteomes" id="UP000177954">
    <property type="component" value="Unassembled WGS sequence"/>
</dbReference>
<evidence type="ECO:0000313" key="2">
    <source>
        <dbReference type="EMBL" id="OGZ56219.1"/>
    </source>
</evidence>
<reference evidence="2 3" key="1">
    <citation type="journal article" date="2016" name="Nat. Commun.">
        <title>Thousands of microbial genomes shed light on interconnected biogeochemical processes in an aquifer system.</title>
        <authorList>
            <person name="Anantharaman K."/>
            <person name="Brown C.T."/>
            <person name="Hug L.A."/>
            <person name="Sharon I."/>
            <person name="Castelle C.J."/>
            <person name="Probst A.J."/>
            <person name="Thomas B.C."/>
            <person name="Singh A."/>
            <person name="Wilkins M.J."/>
            <person name="Karaoz U."/>
            <person name="Brodie E.L."/>
            <person name="Williams K.H."/>
            <person name="Hubbard S.S."/>
            <person name="Banfield J.F."/>
        </authorList>
    </citation>
    <scope>NUCLEOTIDE SEQUENCE [LARGE SCALE GENOMIC DNA]</scope>
</reference>